<dbReference type="SUPFAM" id="SSF48452">
    <property type="entry name" value="TPR-like"/>
    <property type="match status" value="1"/>
</dbReference>
<keyword evidence="2" id="KW-0677">Repeat</keyword>
<name>B6AI79_CRYMR</name>
<feature type="domain" description="Suppressor of forked" evidence="4">
    <location>
        <begin position="180"/>
        <end position="597"/>
    </location>
</feature>
<dbReference type="Gene3D" id="1.25.40.10">
    <property type="entry name" value="Tetratricopeptide repeat domain"/>
    <property type="match status" value="1"/>
</dbReference>
<keyword evidence="6" id="KW-1185">Reference proteome</keyword>
<dbReference type="OMA" id="NEIKWIC"/>
<dbReference type="GeneID" id="6997410"/>
<dbReference type="OrthoDB" id="3366823at2759"/>
<dbReference type="VEuPathDB" id="CryptoDB:CMU_029960"/>
<dbReference type="GO" id="GO:0031124">
    <property type="term" value="P:mRNA 3'-end processing"/>
    <property type="evidence" value="ECO:0007669"/>
    <property type="project" value="InterPro"/>
</dbReference>
<dbReference type="SMART" id="SM00386">
    <property type="entry name" value="HAT"/>
    <property type="match status" value="4"/>
</dbReference>
<dbReference type="Proteomes" id="UP000001460">
    <property type="component" value="Unassembled WGS sequence"/>
</dbReference>
<dbReference type="InterPro" id="IPR008847">
    <property type="entry name" value="Suf"/>
</dbReference>
<dbReference type="Pfam" id="PF05843">
    <property type="entry name" value="Suf"/>
    <property type="match status" value="1"/>
</dbReference>
<sequence>MKKTLTSLIESIVERNPYDYTSWESIFTVRPDSEVFERALEYFPTSPIVWRRYIEYMQNQKDKSESALMAIYHRCIYQCPCVSIWTSYILFIDEHTKSLKDRYQIYQAAIDTVGSDVRSGFIWQRMYTLRLLVYNTLISRNEKNMGGNTLLLNPFETSTVPPTTESVEDCILLADKIATIVTMRRFFIQWLMTPVSNLETAFIAYSLFENSITSNSTEVLISGNITISNSLNTLSNSEAISKVVSKSLLQSGEKLVTLSKLVYKDILPMVENLQEDIPAKPLNKANRSEWIQKFIPWRRYLLYEKSNPLNLENDNYFNRVSFCYKNCLLYFSYHPELWYEYFVFVWNYHPVSNSGIESATYILDSSIQRFLPKDEILKLVLAEVYELRKQPDKTMHIFHSMIYTESTNSSATINESINDNDTTNNGTLFTTINNLHSKKYNPNVSAVVIIEYLNFVLRYKGSKKVWRELFLHTIKNFPKLNEIKWICYSQALNEWRLHNNLEGAYHVFEIAMYYRHLYLDISFMSCFVTFLLDTGKLQQARSTLQSCIYEIYRETGIPPKQLWLQWFQVERNCGSSLYTLNYLNRIYQLQKEGKSIEVDMLMGKKQKLGWHTILGAPEFMDINDKTITTDTDPKNRVYGYSYVLNTFDDTQVDDVDNLNNSTAHSTSTSNINIVNNAGNLNQNTSNINNTSYTLPSVNSNKYLLTCPSKLRTVFECFRFGSIYPNSTWTDFYISEELKNIDHNTYLTVISRKNGDLANNENLETDKEISNSTKKSNTWGDDSEMLGSSKFENTDCERVDSDDFECFLMTKSLEFRLIRAFNNHEKAMDESEDIDINIIHNIDDAEYYYYDNNDTFGYSDELKWSRIGKSLCTKPDITTMVKFRPDIYPTKTKSIINNVDSNSQFVNNKVTAYNIQLPKGIVDFVALLPQPSSPVATLHAALGTTTDVIEYLTTTLQTLTLPQNIELYKYTPISYNNQIDSCKNGIDMKSLQQIIQKTLPWYPTTQIDSINSLDNQNISGLGISNIDDTTLNSSNSIVSSNQPSFFLPNLTSNRFSNRPTVESTRNVQIHL</sequence>
<evidence type="ECO:0000313" key="6">
    <source>
        <dbReference type="Proteomes" id="UP000001460"/>
    </source>
</evidence>
<dbReference type="STRING" id="441375.B6AI79"/>
<proteinExistence type="predicted"/>
<comment type="subcellular location">
    <subcellularLocation>
        <location evidence="1">Nucleus</location>
    </subcellularLocation>
</comment>
<dbReference type="Gene3D" id="1.25.40.1040">
    <property type="match status" value="1"/>
</dbReference>
<dbReference type="InterPro" id="IPR045243">
    <property type="entry name" value="Rna14-like"/>
</dbReference>
<dbReference type="PANTHER" id="PTHR19980">
    <property type="entry name" value="RNA CLEAVAGE STIMULATION FACTOR"/>
    <property type="match status" value="1"/>
</dbReference>
<dbReference type="GO" id="GO:0003729">
    <property type="term" value="F:mRNA binding"/>
    <property type="evidence" value="ECO:0007669"/>
    <property type="project" value="TreeGrafter"/>
</dbReference>
<organism evidence="5 6">
    <name type="scientific">Cryptosporidium muris (strain RN66)</name>
    <dbReference type="NCBI Taxonomy" id="441375"/>
    <lineage>
        <taxon>Eukaryota</taxon>
        <taxon>Sar</taxon>
        <taxon>Alveolata</taxon>
        <taxon>Apicomplexa</taxon>
        <taxon>Conoidasida</taxon>
        <taxon>Coccidia</taxon>
        <taxon>Eucoccidiorida</taxon>
        <taxon>Eimeriorina</taxon>
        <taxon>Cryptosporidiidae</taxon>
        <taxon>Cryptosporidium</taxon>
    </lineage>
</organism>
<evidence type="ECO:0000256" key="1">
    <source>
        <dbReference type="ARBA" id="ARBA00004123"/>
    </source>
</evidence>
<keyword evidence="3" id="KW-0539">Nucleus</keyword>
<protein>
    <recommendedName>
        <fullName evidence="4">Suppressor of forked domain-containing protein</fullName>
    </recommendedName>
</protein>
<dbReference type="EMBL" id="DS989735">
    <property type="protein sequence ID" value="EEA07920.1"/>
    <property type="molecule type" value="Genomic_DNA"/>
</dbReference>
<evidence type="ECO:0000256" key="3">
    <source>
        <dbReference type="ARBA" id="ARBA00023242"/>
    </source>
</evidence>
<dbReference type="PANTHER" id="PTHR19980:SF0">
    <property type="entry name" value="CLEAVAGE STIMULATION FACTOR SUBUNIT 3"/>
    <property type="match status" value="1"/>
</dbReference>
<accession>B6AI79</accession>
<gene>
    <name evidence="5" type="ORF">CMU_029960</name>
</gene>
<dbReference type="eggNOG" id="KOG1914">
    <property type="taxonomic scope" value="Eukaryota"/>
</dbReference>
<dbReference type="Pfam" id="PF23240">
    <property type="entry name" value="HAT_PRP39_N"/>
    <property type="match status" value="1"/>
</dbReference>
<evidence type="ECO:0000256" key="2">
    <source>
        <dbReference type="ARBA" id="ARBA00022737"/>
    </source>
</evidence>
<dbReference type="InterPro" id="IPR003107">
    <property type="entry name" value="HAT"/>
</dbReference>
<dbReference type="AlphaFoldDB" id="B6AI79"/>
<reference evidence="5" key="1">
    <citation type="submission" date="2008-06" db="EMBL/GenBank/DDBJ databases">
        <authorList>
            <person name="Lorenzi H."/>
            <person name="Inman J."/>
            <person name="Miller J."/>
            <person name="Schobel S."/>
            <person name="Amedeo P."/>
            <person name="Caler E.V."/>
            <person name="da Silva J."/>
        </authorList>
    </citation>
    <scope>NUCLEOTIDE SEQUENCE [LARGE SCALE GENOMIC DNA]</scope>
    <source>
        <strain evidence="5">RN66</strain>
    </source>
</reference>
<dbReference type="GO" id="GO:0005634">
    <property type="term" value="C:nucleus"/>
    <property type="evidence" value="ECO:0007669"/>
    <property type="project" value="UniProtKB-SubCell"/>
</dbReference>
<evidence type="ECO:0000313" key="5">
    <source>
        <dbReference type="EMBL" id="EEA07920.1"/>
    </source>
</evidence>
<dbReference type="RefSeq" id="XP_002142269.1">
    <property type="nucleotide sequence ID" value="XM_002142233.1"/>
</dbReference>
<evidence type="ECO:0000259" key="4">
    <source>
        <dbReference type="Pfam" id="PF05843"/>
    </source>
</evidence>
<dbReference type="InterPro" id="IPR011990">
    <property type="entry name" value="TPR-like_helical_dom_sf"/>
</dbReference>